<organism evidence="2 3">
    <name type="scientific">Cardiocondyla obscurior</name>
    <dbReference type="NCBI Taxonomy" id="286306"/>
    <lineage>
        <taxon>Eukaryota</taxon>
        <taxon>Metazoa</taxon>
        <taxon>Ecdysozoa</taxon>
        <taxon>Arthropoda</taxon>
        <taxon>Hexapoda</taxon>
        <taxon>Insecta</taxon>
        <taxon>Pterygota</taxon>
        <taxon>Neoptera</taxon>
        <taxon>Endopterygota</taxon>
        <taxon>Hymenoptera</taxon>
        <taxon>Apocrita</taxon>
        <taxon>Aculeata</taxon>
        <taxon>Formicoidea</taxon>
        <taxon>Formicidae</taxon>
        <taxon>Myrmicinae</taxon>
        <taxon>Cardiocondyla</taxon>
    </lineage>
</organism>
<reference evidence="2 3" key="1">
    <citation type="submission" date="2023-03" db="EMBL/GenBank/DDBJ databases">
        <title>High recombination rates correlate with genetic variation in Cardiocondyla obscurior ants.</title>
        <authorList>
            <person name="Errbii M."/>
        </authorList>
    </citation>
    <scope>NUCLEOTIDE SEQUENCE [LARGE SCALE GENOMIC DNA]</scope>
    <source>
        <strain evidence="2">Alpha-2009</strain>
        <tissue evidence="2">Whole body</tissue>
    </source>
</reference>
<name>A0AAW2EMF3_9HYME</name>
<comment type="caution">
    <text evidence="2">The sequence shown here is derived from an EMBL/GenBank/DDBJ whole genome shotgun (WGS) entry which is preliminary data.</text>
</comment>
<feature type="compositionally biased region" description="Polar residues" evidence="1">
    <location>
        <begin position="722"/>
        <end position="737"/>
    </location>
</feature>
<feature type="region of interest" description="Disordered" evidence="1">
    <location>
        <begin position="484"/>
        <end position="524"/>
    </location>
</feature>
<protein>
    <submittedName>
        <fullName evidence="2">Uncharacterized protein</fullName>
    </submittedName>
</protein>
<dbReference type="EMBL" id="JADYXP020000020">
    <property type="protein sequence ID" value="KAL0104327.1"/>
    <property type="molecule type" value="Genomic_DNA"/>
</dbReference>
<feature type="compositionally biased region" description="Basic residues" evidence="1">
    <location>
        <begin position="93"/>
        <end position="103"/>
    </location>
</feature>
<feature type="compositionally biased region" description="Basic and acidic residues" evidence="1">
    <location>
        <begin position="557"/>
        <end position="571"/>
    </location>
</feature>
<feature type="region of interest" description="Disordered" evidence="1">
    <location>
        <begin position="721"/>
        <end position="744"/>
    </location>
</feature>
<dbReference type="AlphaFoldDB" id="A0AAW2EMF3"/>
<feature type="region of interest" description="Disordered" evidence="1">
    <location>
        <begin position="545"/>
        <end position="575"/>
    </location>
</feature>
<evidence type="ECO:0000313" key="2">
    <source>
        <dbReference type="EMBL" id="KAL0104327.1"/>
    </source>
</evidence>
<gene>
    <name evidence="2" type="ORF">PUN28_017213</name>
</gene>
<feature type="compositionally biased region" description="Low complexity" evidence="1">
    <location>
        <begin position="646"/>
        <end position="655"/>
    </location>
</feature>
<feature type="region of interest" description="Disordered" evidence="1">
    <location>
        <begin position="682"/>
        <end position="705"/>
    </location>
</feature>
<feature type="region of interest" description="Disordered" evidence="1">
    <location>
        <begin position="588"/>
        <end position="658"/>
    </location>
</feature>
<feature type="region of interest" description="Disordered" evidence="1">
    <location>
        <begin position="83"/>
        <end position="104"/>
    </location>
</feature>
<keyword evidence="3" id="KW-1185">Reference proteome</keyword>
<evidence type="ECO:0000256" key="1">
    <source>
        <dbReference type="SAM" id="MobiDB-lite"/>
    </source>
</evidence>
<accession>A0AAW2EMF3</accession>
<feature type="region of interest" description="Disordered" evidence="1">
    <location>
        <begin position="217"/>
        <end position="241"/>
    </location>
</feature>
<proteinExistence type="predicted"/>
<dbReference type="Proteomes" id="UP001430953">
    <property type="component" value="Unassembled WGS sequence"/>
</dbReference>
<feature type="compositionally biased region" description="Polar residues" evidence="1">
    <location>
        <begin position="484"/>
        <end position="497"/>
    </location>
</feature>
<feature type="region of interest" description="Disordered" evidence="1">
    <location>
        <begin position="367"/>
        <end position="392"/>
    </location>
</feature>
<evidence type="ECO:0000313" key="3">
    <source>
        <dbReference type="Proteomes" id="UP001430953"/>
    </source>
</evidence>
<sequence length="933" mass="104356">MNRLKHICEISARASSNIVLSPQYGQRANVRLKKYKLKSRLLPSNPLSSANKSYDVGIEHSKRFRQDSLQLVSNESKTICRQRAKTKSSVTSLRKKSSAHKKLPSGSTAKRFCHYSTCRNAEFIGKNNERFTLQNNAILNDLENINRCVASVEKNPRSYAEMIAEYSESLYKKSAVARSDRLHFDASVRRSPSSAFSAPAPIKKIVNAAKYSEQLTESRENDFSLPVKSPNRSASPEKYRGTQVQLIKSKKQEEKSAVSRKWSYLSNEIDTTGKRKTDFEPQKHNYSHSSDGIPYLRHLAAESSAVRKNSTHKSTNAGEADVQPQVKLRMVPSEKESVVSINVNENEPLDSPSSISKHLSVVVQSDRKQEQLSDAQQSASAFGRAVKSAPPRNDFGPMHISISENSAPVKQIEFSINGKPVSELRSITARTERLDVVSSADKVEIRVPFAKGNANANKTRELSKGVVPNVGQILNVQISASFRNESTRSSSVETSAKATRHDSTPKPSSISKAPYLSSFPGELNDKKNVNQASLIRGGNNVEAERLNAKKVNTESSEASKYDKNEPSDRVPSKIIPWWSSSDSFNKIRKKGDDKSLVPPLNQNDRRESSKNKNLTTETLLPKEMSNLKKKTQSTNLNDTAVKKSDSSNTTSRSNNIKLGEELKATTHYACSFRLKSNRENPGIVPKIVKNDSKNVENRTTTTANKDINKISQDKSVKISGLLENSKQNNSKDLTSGKKSPKTVLESEKKLKNLVSSSIQSKSLPLQDYEKKFNKSMLSEENLSRSACISRKPSDSIGLKSGSKIKSMVMSNNNFTYDRKLRVGSFDSNFNRKMDMSNSQSVTFEPRQSLKNVNALEHLASTAIECGGSWINTDRPEKNILYSVWLQRSAGDNRNLRFSFIFFFFLSSRHAEVRNLRSIARPREFMSYIVCRHP</sequence>